<accession>A0ABN3M9N6</accession>
<dbReference type="RefSeq" id="WP_344384447.1">
    <property type="nucleotide sequence ID" value="NZ_BAAATA010000025.1"/>
</dbReference>
<evidence type="ECO:0000313" key="3">
    <source>
        <dbReference type="EMBL" id="GAA2498357.1"/>
    </source>
</evidence>
<dbReference type="InterPro" id="IPR050237">
    <property type="entry name" value="ATP-dep_AMP-bd_enzyme"/>
</dbReference>
<dbReference type="Pfam" id="PF00501">
    <property type="entry name" value="AMP-binding"/>
    <property type="match status" value="1"/>
</dbReference>
<dbReference type="PROSITE" id="PS00455">
    <property type="entry name" value="AMP_BINDING"/>
    <property type="match status" value="1"/>
</dbReference>
<dbReference type="Pfam" id="PF13193">
    <property type="entry name" value="AMP-binding_C"/>
    <property type="match status" value="1"/>
</dbReference>
<evidence type="ECO:0008006" key="5">
    <source>
        <dbReference type="Google" id="ProtNLM"/>
    </source>
</evidence>
<comment type="caution">
    <text evidence="3">The sequence shown here is derived from an EMBL/GenBank/DDBJ whole genome shotgun (WGS) entry which is preliminary data.</text>
</comment>
<sequence length="550" mass="58773">MSWYRSKPWLGQYDDALRAEPAPPPSVLHGFRASAAEAPERTALAYFDARLSYRETDELSDGLAAHLAARGFRPGDRLAIVLQNVPQFVVALLGAWKAGGVVVPVNPMYRERELAHVLHDAEVAAVLCHEGAWHDFVRETVAGSPVRICLTANERDLQTRNDPRVLPAADGPAVEGADDVLAAARAALAQELPVPAAAGPDPGATALISYTSGTSGTPKGATNTHGNLAFNAEGQRRLAGLPGEGTVFVLAPLFHITGMVCQLASALCNRLTLAMAHRFEPGVVLDAFAEHRPVFTVGPSTAYTALMAHPLTDRERFSSFTALYSGGAPLPPAVVERFREASGQYLHNGYGLTETSAPCVVVPRGREAPVEPASGTLSIGVPVPGAVVRILDEKGAELPPGEAGEIAVSGPMVVPGYWRRPEESAAALPGGELLTGDVGLMDADGWVYVVDRKKDMINASGFKVWPREVEDVLYTHPAVREAAVVGIPDEYRGETVKAFVSLRPGEDAEPGELVAYCKERLAAYKYPRAVEIVEELPKTTSGKILRRELR</sequence>
<dbReference type="InterPro" id="IPR000873">
    <property type="entry name" value="AMP-dep_synth/lig_dom"/>
</dbReference>
<dbReference type="InterPro" id="IPR020845">
    <property type="entry name" value="AMP-binding_CS"/>
</dbReference>
<dbReference type="SUPFAM" id="SSF56801">
    <property type="entry name" value="Acetyl-CoA synthetase-like"/>
    <property type="match status" value="1"/>
</dbReference>
<feature type="domain" description="AMP-dependent synthetase/ligase" evidence="1">
    <location>
        <begin position="31"/>
        <end position="418"/>
    </location>
</feature>
<dbReference type="Gene3D" id="3.40.50.12780">
    <property type="entry name" value="N-terminal domain of ligase-like"/>
    <property type="match status" value="1"/>
</dbReference>
<dbReference type="PANTHER" id="PTHR43767:SF1">
    <property type="entry name" value="NONRIBOSOMAL PEPTIDE SYNTHASE PES1 (EUROFUNG)-RELATED"/>
    <property type="match status" value="1"/>
</dbReference>
<dbReference type="EMBL" id="BAAATA010000025">
    <property type="protein sequence ID" value="GAA2498357.1"/>
    <property type="molecule type" value="Genomic_DNA"/>
</dbReference>
<dbReference type="Proteomes" id="UP001501358">
    <property type="component" value="Unassembled WGS sequence"/>
</dbReference>
<dbReference type="InterPro" id="IPR025110">
    <property type="entry name" value="AMP-bd_C"/>
</dbReference>
<evidence type="ECO:0000259" key="1">
    <source>
        <dbReference type="Pfam" id="PF00501"/>
    </source>
</evidence>
<organism evidence="3 4">
    <name type="scientific">Streptomyces thermolineatus</name>
    <dbReference type="NCBI Taxonomy" id="44033"/>
    <lineage>
        <taxon>Bacteria</taxon>
        <taxon>Bacillati</taxon>
        <taxon>Actinomycetota</taxon>
        <taxon>Actinomycetes</taxon>
        <taxon>Kitasatosporales</taxon>
        <taxon>Streptomycetaceae</taxon>
        <taxon>Streptomyces</taxon>
    </lineage>
</organism>
<dbReference type="InterPro" id="IPR042099">
    <property type="entry name" value="ANL_N_sf"/>
</dbReference>
<dbReference type="InterPro" id="IPR045851">
    <property type="entry name" value="AMP-bd_C_sf"/>
</dbReference>
<evidence type="ECO:0000259" key="2">
    <source>
        <dbReference type="Pfam" id="PF13193"/>
    </source>
</evidence>
<proteinExistence type="predicted"/>
<name>A0ABN3M9N6_9ACTN</name>
<dbReference type="PANTHER" id="PTHR43767">
    <property type="entry name" value="LONG-CHAIN-FATTY-ACID--COA LIGASE"/>
    <property type="match status" value="1"/>
</dbReference>
<evidence type="ECO:0000313" key="4">
    <source>
        <dbReference type="Proteomes" id="UP001501358"/>
    </source>
</evidence>
<protein>
    <recommendedName>
        <fullName evidence="5">Acyl-CoA synthetase</fullName>
    </recommendedName>
</protein>
<feature type="domain" description="AMP-binding enzyme C-terminal" evidence="2">
    <location>
        <begin position="468"/>
        <end position="543"/>
    </location>
</feature>
<dbReference type="Gene3D" id="3.30.300.30">
    <property type="match status" value="1"/>
</dbReference>
<gene>
    <name evidence="3" type="ORF">GCM10010406_38610</name>
</gene>
<keyword evidence="4" id="KW-1185">Reference proteome</keyword>
<reference evidence="3 4" key="1">
    <citation type="journal article" date="2019" name="Int. J. Syst. Evol. Microbiol.">
        <title>The Global Catalogue of Microorganisms (GCM) 10K type strain sequencing project: providing services to taxonomists for standard genome sequencing and annotation.</title>
        <authorList>
            <consortium name="The Broad Institute Genomics Platform"/>
            <consortium name="The Broad Institute Genome Sequencing Center for Infectious Disease"/>
            <person name="Wu L."/>
            <person name="Ma J."/>
        </authorList>
    </citation>
    <scope>NUCLEOTIDE SEQUENCE [LARGE SCALE GENOMIC DNA]</scope>
    <source>
        <strain evidence="3 4">JCM 6307</strain>
    </source>
</reference>